<comment type="caution">
    <text evidence="1">The sequence shown here is derived from an EMBL/GenBank/DDBJ whole genome shotgun (WGS) entry which is preliminary data.</text>
</comment>
<dbReference type="EMBL" id="QNUL01000004">
    <property type="protein sequence ID" value="REA62794.1"/>
    <property type="molecule type" value="Genomic_DNA"/>
</dbReference>
<dbReference type="RefSeq" id="WP_115830091.1">
    <property type="nucleotide sequence ID" value="NZ_QNUL01000004.1"/>
</dbReference>
<sequence>MKLNKSLFQVFFLTSSTVCSFFSPSELLAQVKIGSNTTTIATNTNLEVESNNGSVFRINKTTGQVRIQDGSEGAGKVFTSNAKGVGTWMDTKTRIASGNTGTPPNITGRTTNTIASYKYSNIKSPFPRVNG</sequence>
<keyword evidence="2" id="KW-1185">Reference proteome</keyword>
<reference evidence="1 2" key="1">
    <citation type="submission" date="2018-07" db="EMBL/GenBank/DDBJ databases">
        <title>Dyadobacter roseus sp. nov., isolated from rose rhizosphere soil.</title>
        <authorList>
            <person name="Chen L."/>
        </authorList>
    </citation>
    <scope>NUCLEOTIDE SEQUENCE [LARGE SCALE GENOMIC DNA]</scope>
    <source>
        <strain evidence="1 2">RS19</strain>
    </source>
</reference>
<name>A0A3D8YE41_9BACT</name>
<dbReference type="OrthoDB" id="937937at2"/>
<evidence type="ECO:0000313" key="2">
    <source>
        <dbReference type="Proteomes" id="UP000256373"/>
    </source>
</evidence>
<proteinExistence type="predicted"/>
<accession>A0A3D8YE41</accession>
<gene>
    <name evidence="1" type="ORF">DSL64_07685</name>
</gene>
<organism evidence="1 2">
    <name type="scientific">Dyadobacter luteus</name>
    <dbReference type="NCBI Taxonomy" id="2259619"/>
    <lineage>
        <taxon>Bacteria</taxon>
        <taxon>Pseudomonadati</taxon>
        <taxon>Bacteroidota</taxon>
        <taxon>Cytophagia</taxon>
        <taxon>Cytophagales</taxon>
        <taxon>Spirosomataceae</taxon>
        <taxon>Dyadobacter</taxon>
    </lineage>
</organism>
<protein>
    <submittedName>
        <fullName evidence="1">Uncharacterized protein</fullName>
    </submittedName>
</protein>
<dbReference type="Proteomes" id="UP000256373">
    <property type="component" value="Unassembled WGS sequence"/>
</dbReference>
<evidence type="ECO:0000313" key="1">
    <source>
        <dbReference type="EMBL" id="REA62794.1"/>
    </source>
</evidence>
<dbReference type="AlphaFoldDB" id="A0A3D8YE41"/>